<feature type="compositionally biased region" description="Basic and acidic residues" evidence="5">
    <location>
        <begin position="133"/>
        <end position="157"/>
    </location>
</feature>
<dbReference type="Pfam" id="PF09597">
    <property type="entry name" value="SAM_Ribosomal_mS41"/>
    <property type="match status" value="1"/>
</dbReference>
<gene>
    <name evidence="7" type="ORF">B9Z19DRAFT_1057035</name>
</gene>
<dbReference type="PANTHER" id="PTHR28235">
    <property type="entry name" value="PROTEIN FYV4, MITOCHONDRIAL"/>
    <property type="match status" value="1"/>
</dbReference>
<name>A0A2T6ZEB7_TUBBO</name>
<dbReference type="SMART" id="SM01238">
    <property type="entry name" value="IGR"/>
    <property type="match status" value="1"/>
</dbReference>
<dbReference type="EMBL" id="NESQ01000340">
    <property type="protein sequence ID" value="PUU73837.1"/>
    <property type="molecule type" value="Genomic_DNA"/>
</dbReference>
<dbReference type="OrthoDB" id="18595at2759"/>
<dbReference type="InterPro" id="IPR019083">
    <property type="entry name" value="SAM_Ribosomal_mS41"/>
</dbReference>
<dbReference type="InterPro" id="IPR039603">
    <property type="entry name" value="Ribosomal_mS41"/>
</dbReference>
<dbReference type="CDD" id="cd09487">
    <property type="entry name" value="SAM_superfamily"/>
    <property type="match status" value="1"/>
</dbReference>
<evidence type="ECO:0000256" key="3">
    <source>
        <dbReference type="ARBA" id="ARBA00023128"/>
    </source>
</evidence>
<keyword evidence="3" id="KW-0496">Mitochondrion</keyword>
<dbReference type="SUPFAM" id="SSF47769">
    <property type="entry name" value="SAM/Pointed domain"/>
    <property type="match status" value="1"/>
</dbReference>
<dbReference type="InterPro" id="IPR013761">
    <property type="entry name" value="SAM/pointed_sf"/>
</dbReference>
<keyword evidence="8" id="KW-1185">Reference proteome</keyword>
<evidence type="ECO:0000256" key="5">
    <source>
        <dbReference type="SAM" id="MobiDB-lite"/>
    </source>
</evidence>
<dbReference type="PANTHER" id="PTHR28235:SF1">
    <property type="entry name" value="SMALL RIBOSOMAL SUBUNIT PROTEIN MS41"/>
    <property type="match status" value="1"/>
</dbReference>
<dbReference type="Proteomes" id="UP000244722">
    <property type="component" value="Unassembled WGS sequence"/>
</dbReference>
<organism evidence="7 8">
    <name type="scientific">Tuber borchii</name>
    <name type="common">White truffle</name>
    <dbReference type="NCBI Taxonomy" id="42251"/>
    <lineage>
        <taxon>Eukaryota</taxon>
        <taxon>Fungi</taxon>
        <taxon>Dikarya</taxon>
        <taxon>Ascomycota</taxon>
        <taxon>Pezizomycotina</taxon>
        <taxon>Pezizomycetes</taxon>
        <taxon>Pezizales</taxon>
        <taxon>Tuberaceae</taxon>
        <taxon>Tuber</taxon>
    </lineage>
</organism>
<evidence type="ECO:0000259" key="6">
    <source>
        <dbReference type="SMART" id="SM01238"/>
    </source>
</evidence>
<feature type="domain" description="Small ribosomal subunit protein mS41 SAM" evidence="6">
    <location>
        <begin position="48"/>
        <end position="104"/>
    </location>
</feature>
<accession>A0A2T6ZEB7</accession>
<evidence type="ECO:0000256" key="4">
    <source>
        <dbReference type="ARBA" id="ARBA00035129"/>
    </source>
</evidence>
<comment type="similarity">
    <text evidence="2">Belongs to the mitochondrion-specific ribosomal protein mS41 family.</text>
</comment>
<comment type="caution">
    <text evidence="7">The sequence shown here is derived from an EMBL/GenBank/DDBJ whole genome shotgun (WGS) entry which is preliminary data.</text>
</comment>
<dbReference type="AlphaFoldDB" id="A0A2T6ZEB7"/>
<protein>
    <recommendedName>
        <fullName evidence="4">Small ribosomal subunit protein mS41</fullName>
    </recommendedName>
</protein>
<evidence type="ECO:0000313" key="7">
    <source>
        <dbReference type="EMBL" id="PUU73837.1"/>
    </source>
</evidence>
<reference evidence="7 8" key="1">
    <citation type="submission" date="2017-04" db="EMBL/GenBank/DDBJ databases">
        <title>Draft genome sequence of Tuber borchii Vittad., a whitish edible truffle.</title>
        <authorList>
            <consortium name="DOE Joint Genome Institute"/>
            <person name="Murat C."/>
            <person name="Kuo A."/>
            <person name="Barry K.W."/>
            <person name="Clum A."/>
            <person name="Dockter R.B."/>
            <person name="Fauchery L."/>
            <person name="Iotti M."/>
            <person name="Kohler A."/>
            <person name="Labutti K."/>
            <person name="Lindquist E.A."/>
            <person name="Lipzen A."/>
            <person name="Ohm R.A."/>
            <person name="Wang M."/>
            <person name="Grigoriev I.V."/>
            <person name="Zambonelli A."/>
            <person name="Martin F.M."/>
        </authorList>
    </citation>
    <scope>NUCLEOTIDE SEQUENCE [LARGE SCALE GENOMIC DNA]</scope>
    <source>
        <strain evidence="7 8">Tbo3840</strain>
    </source>
</reference>
<dbReference type="STRING" id="42251.A0A2T6ZEB7"/>
<evidence type="ECO:0000256" key="2">
    <source>
        <dbReference type="ARBA" id="ARBA00010492"/>
    </source>
</evidence>
<evidence type="ECO:0000313" key="8">
    <source>
        <dbReference type="Proteomes" id="UP000244722"/>
    </source>
</evidence>
<proteinExistence type="inferred from homology"/>
<feature type="region of interest" description="Disordered" evidence="5">
    <location>
        <begin position="120"/>
        <end position="157"/>
    </location>
</feature>
<evidence type="ECO:0000256" key="1">
    <source>
        <dbReference type="ARBA" id="ARBA00004173"/>
    </source>
</evidence>
<sequence length="157" mass="18545">MFTARRFPTTLHLLSNSNSRPFFLFTRHLHDSLPPPSIPPPTTRTPDVTKFLEQIGRNTIQHAPKFETWEQFFSLTSKQLRDLGVEPPRDRRYILHWRERYRVLDGDVVLKEHKRGVKVDGGERRRASVLAKRRAEERKEQRKSAREGVESEKGKYL</sequence>
<dbReference type="GO" id="GO:0005739">
    <property type="term" value="C:mitochondrion"/>
    <property type="evidence" value="ECO:0007669"/>
    <property type="project" value="UniProtKB-SubCell"/>
</dbReference>
<comment type="subcellular location">
    <subcellularLocation>
        <location evidence="1">Mitochondrion</location>
    </subcellularLocation>
</comment>